<proteinExistence type="predicted"/>
<dbReference type="Proteomes" id="UP000501991">
    <property type="component" value="Chromosome"/>
</dbReference>
<evidence type="ECO:0000313" key="3">
    <source>
        <dbReference type="Proteomes" id="UP000501991"/>
    </source>
</evidence>
<dbReference type="SUPFAM" id="SSF51735">
    <property type="entry name" value="NAD(P)-binding Rossmann-fold domains"/>
    <property type="match status" value="1"/>
</dbReference>
<keyword evidence="3" id="KW-1185">Reference proteome</keyword>
<evidence type="ECO:0000313" key="2">
    <source>
        <dbReference type="EMBL" id="QID16967.1"/>
    </source>
</evidence>
<dbReference type="EMBL" id="CP048836">
    <property type="protein sequence ID" value="QID16967.1"/>
    <property type="molecule type" value="Genomic_DNA"/>
</dbReference>
<accession>A0A6C1B071</accession>
<dbReference type="AlphaFoldDB" id="A0A6C1B071"/>
<evidence type="ECO:0000259" key="1">
    <source>
        <dbReference type="Pfam" id="PF04321"/>
    </source>
</evidence>
<feature type="domain" description="RmlD-like substrate binding" evidence="1">
    <location>
        <begin position="5"/>
        <end position="292"/>
    </location>
</feature>
<dbReference type="PANTHER" id="PTHR43242">
    <property type="entry name" value="NAD(P)-BINDING ROSSMANN-FOLD SUPERFAMILY PROTEIN"/>
    <property type="match status" value="1"/>
</dbReference>
<organism evidence="2 3">
    <name type="scientific">Nitrogeniibacter mangrovi</name>
    <dbReference type="NCBI Taxonomy" id="2016596"/>
    <lineage>
        <taxon>Bacteria</taxon>
        <taxon>Pseudomonadati</taxon>
        <taxon>Pseudomonadota</taxon>
        <taxon>Betaproteobacteria</taxon>
        <taxon>Rhodocyclales</taxon>
        <taxon>Zoogloeaceae</taxon>
        <taxon>Nitrogeniibacter</taxon>
    </lineage>
</organism>
<name>A0A6C1B071_9RHOO</name>
<dbReference type="Gene3D" id="3.90.25.10">
    <property type="entry name" value="UDP-galactose 4-epimerase, domain 1"/>
    <property type="match status" value="1"/>
</dbReference>
<reference evidence="2 3" key="1">
    <citation type="submission" date="2020-02" db="EMBL/GenBank/DDBJ databases">
        <title>Nitrogenibacter mangrovi gen. nov., sp. nov. isolated from mangrove sediment, a denitrifying betaproteobacterium.</title>
        <authorList>
            <person name="Liao H."/>
            <person name="Tian Y."/>
        </authorList>
    </citation>
    <scope>NUCLEOTIDE SEQUENCE [LARGE SCALE GENOMIC DNA]</scope>
    <source>
        <strain evidence="2 3">M9-3-2</strain>
    </source>
</reference>
<dbReference type="InterPro" id="IPR036291">
    <property type="entry name" value="NAD(P)-bd_dom_sf"/>
</dbReference>
<dbReference type="Gene3D" id="3.40.50.720">
    <property type="entry name" value="NAD(P)-binding Rossmann-like Domain"/>
    <property type="match status" value="1"/>
</dbReference>
<dbReference type="Pfam" id="PF04321">
    <property type="entry name" value="RmlD_sub_bind"/>
    <property type="match status" value="1"/>
</dbReference>
<dbReference type="KEGG" id="azq:G3580_04515"/>
<gene>
    <name evidence="2" type="ORF">G3580_04515</name>
</gene>
<dbReference type="PANTHER" id="PTHR43242:SF1">
    <property type="entry name" value="NAD(P)-BINDING ROSSMANN-FOLD SUPERFAMILY PROTEIN"/>
    <property type="match status" value="1"/>
</dbReference>
<protein>
    <submittedName>
        <fullName evidence="2">SDR family oxidoreductase</fullName>
    </submittedName>
</protein>
<dbReference type="RefSeq" id="WP_173764133.1">
    <property type="nucleotide sequence ID" value="NZ_CP048836.1"/>
</dbReference>
<dbReference type="CDD" id="cd05254">
    <property type="entry name" value="dTDP_HR_like_SDR_e"/>
    <property type="match status" value="1"/>
</dbReference>
<sequence length="305" mass="32970">MAKPRIIITGGSGLLAVNWCATMRDRFDVVLAFHERMPALAGSVGHVLDLSSRVQIQAALDEFEPQAVIHAAGCTSVEGCEKAPELARHVNVELAENVAWACASRATPLVHISTDHLFAGDRPMATEETPVAPQNVYGATKAEAEVRVAKVCPEALIIRTNFYGWGTSYRQSFSDAIIGAVRQGRRISLFDDVYYTPILAESLIETSHALLERGASGVFNVVGSERLTKLQFGLMLAEVFALDASPIHRGAIADVPNLVARPRDMSLSNEKVRSVIGQDVGSVKDQLARLRQQALSGLASELEIL</sequence>
<dbReference type="InterPro" id="IPR029903">
    <property type="entry name" value="RmlD-like-bd"/>
</dbReference>